<sequence>TASGYTSGTAYQRSGGWLRAGGNNMRMNHRGEGGNITLSTGVDARQGSLMRTTNTNTGFAVGVSGGNALADVTASGKITTLRNGAKLKLKSTLDVEAGGFANDFYGTSDAASGGGTVNGYGSGYSYGRTKANGLISTMDDGTIVD</sequence>
<accession>A0A3B0XRS3</accession>
<gene>
    <name evidence="1" type="ORF">MNBD_GAMMA08-738</name>
</gene>
<protein>
    <submittedName>
        <fullName evidence="1">Uncharacterized protein</fullName>
    </submittedName>
</protein>
<feature type="non-terminal residue" evidence="1">
    <location>
        <position position="1"/>
    </location>
</feature>
<dbReference type="EMBL" id="UOFH01000051">
    <property type="protein sequence ID" value="VAW59056.1"/>
    <property type="molecule type" value="Genomic_DNA"/>
</dbReference>
<name>A0A3B0XRS3_9ZZZZ</name>
<dbReference type="AlphaFoldDB" id="A0A3B0XRS3"/>
<proteinExistence type="predicted"/>
<evidence type="ECO:0000313" key="1">
    <source>
        <dbReference type="EMBL" id="VAW59056.1"/>
    </source>
</evidence>
<organism evidence="1">
    <name type="scientific">hydrothermal vent metagenome</name>
    <dbReference type="NCBI Taxonomy" id="652676"/>
    <lineage>
        <taxon>unclassified sequences</taxon>
        <taxon>metagenomes</taxon>
        <taxon>ecological metagenomes</taxon>
    </lineage>
</organism>
<reference evidence="1" key="1">
    <citation type="submission" date="2018-06" db="EMBL/GenBank/DDBJ databases">
        <authorList>
            <person name="Zhirakovskaya E."/>
        </authorList>
    </citation>
    <scope>NUCLEOTIDE SEQUENCE</scope>
</reference>